<dbReference type="EMBL" id="JACHGJ010000003">
    <property type="protein sequence ID" value="MBB6480418.1"/>
    <property type="molecule type" value="Genomic_DNA"/>
</dbReference>
<evidence type="ECO:0000256" key="2">
    <source>
        <dbReference type="ARBA" id="ARBA00004863"/>
    </source>
</evidence>
<protein>
    <submittedName>
        <fullName evidence="10">1,4-dihydroxy-2-naphthoate octaprenyltransferase</fullName>
    </submittedName>
</protein>
<dbReference type="Gene3D" id="1.10.357.140">
    <property type="entry name" value="UbiA prenyltransferase"/>
    <property type="match status" value="1"/>
</dbReference>
<evidence type="ECO:0000256" key="7">
    <source>
        <dbReference type="ARBA" id="ARBA00022989"/>
    </source>
</evidence>
<dbReference type="InterPro" id="IPR044878">
    <property type="entry name" value="UbiA_sf"/>
</dbReference>
<dbReference type="AlphaFoldDB" id="A0A841RCM7"/>
<comment type="subcellular location">
    <subcellularLocation>
        <location evidence="1">Membrane</location>
        <topology evidence="1">Multi-pass membrane protein</topology>
    </subcellularLocation>
</comment>
<evidence type="ECO:0000256" key="4">
    <source>
        <dbReference type="ARBA" id="ARBA00022475"/>
    </source>
</evidence>
<comment type="caution">
    <text evidence="10">The sequence shown here is derived from an EMBL/GenBank/DDBJ whole genome shotgun (WGS) entry which is preliminary data.</text>
</comment>
<feature type="transmembrane region" description="Helical" evidence="9">
    <location>
        <begin position="42"/>
        <end position="61"/>
    </location>
</feature>
<feature type="transmembrane region" description="Helical" evidence="9">
    <location>
        <begin position="108"/>
        <end position="126"/>
    </location>
</feature>
<feature type="transmembrane region" description="Helical" evidence="9">
    <location>
        <begin position="228"/>
        <end position="251"/>
    </location>
</feature>
<feature type="transmembrane region" description="Helical" evidence="9">
    <location>
        <begin position="179"/>
        <end position="200"/>
    </location>
</feature>
<feature type="transmembrane region" description="Helical" evidence="9">
    <location>
        <begin position="146"/>
        <end position="167"/>
    </location>
</feature>
<evidence type="ECO:0000256" key="5">
    <source>
        <dbReference type="ARBA" id="ARBA00022679"/>
    </source>
</evidence>
<dbReference type="UniPathway" id="UPA00079"/>
<keyword evidence="3" id="KW-0474">Menaquinone biosynthesis</keyword>
<evidence type="ECO:0000256" key="6">
    <source>
        <dbReference type="ARBA" id="ARBA00022692"/>
    </source>
</evidence>
<keyword evidence="7 9" id="KW-1133">Transmembrane helix</keyword>
<dbReference type="GO" id="GO:0009234">
    <property type="term" value="P:menaquinone biosynthetic process"/>
    <property type="evidence" value="ECO:0007669"/>
    <property type="project" value="UniProtKB-UniPathway"/>
</dbReference>
<keyword evidence="4" id="KW-1003">Cell membrane</keyword>
<sequence length="310" mass="34216">MNLKSFFDFVEIRTKVASVIPLAVGLLFAYYRYREFHWENTLIFFVSLITLDMATTAINHYEGFKKGEDFNPVESRDIPRGTAVGVISALLAVSAAAGLLLVCRTDNFILAVGIVSMGIAVLYSFGPVPISGTPFGELASGGLMGFVIFFISLYIQVFDAGFIVFSLKSGVLSARIDLLELLPVFIVSLPLVFMIANIMLANNICDVKSDIEKGRYTLPQYLGNKASVYLWIILYGLSYLVILAAVALGILPQTSLLVLLSLIPNISLIREFAGKQDKKETFVNSIKVFIIISGLWILSFLMQFLFKGFL</sequence>
<feature type="transmembrane region" description="Helical" evidence="9">
    <location>
        <begin position="12"/>
        <end position="30"/>
    </location>
</feature>
<dbReference type="CDD" id="cd13962">
    <property type="entry name" value="PT_UbiA_UBIAD1"/>
    <property type="match status" value="1"/>
</dbReference>
<evidence type="ECO:0000256" key="8">
    <source>
        <dbReference type="ARBA" id="ARBA00023136"/>
    </source>
</evidence>
<evidence type="ECO:0000256" key="9">
    <source>
        <dbReference type="SAM" id="Phobius"/>
    </source>
</evidence>
<evidence type="ECO:0000313" key="10">
    <source>
        <dbReference type="EMBL" id="MBB6480418.1"/>
    </source>
</evidence>
<evidence type="ECO:0000313" key="11">
    <source>
        <dbReference type="Proteomes" id="UP000587760"/>
    </source>
</evidence>
<evidence type="ECO:0000256" key="1">
    <source>
        <dbReference type="ARBA" id="ARBA00004141"/>
    </source>
</evidence>
<dbReference type="PANTHER" id="PTHR13929:SF0">
    <property type="entry name" value="UBIA PRENYLTRANSFERASE DOMAIN-CONTAINING PROTEIN 1"/>
    <property type="match status" value="1"/>
</dbReference>
<evidence type="ECO:0000256" key="3">
    <source>
        <dbReference type="ARBA" id="ARBA00022428"/>
    </source>
</evidence>
<dbReference type="InterPro" id="IPR000537">
    <property type="entry name" value="UbiA_prenyltransferase"/>
</dbReference>
<dbReference type="Pfam" id="PF01040">
    <property type="entry name" value="UbiA"/>
    <property type="match status" value="1"/>
</dbReference>
<dbReference type="Proteomes" id="UP000587760">
    <property type="component" value="Unassembled WGS sequence"/>
</dbReference>
<dbReference type="GO" id="GO:0042371">
    <property type="term" value="P:vitamin K biosynthetic process"/>
    <property type="evidence" value="ECO:0007669"/>
    <property type="project" value="TreeGrafter"/>
</dbReference>
<accession>A0A841RCM7</accession>
<feature type="transmembrane region" description="Helical" evidence="9">
    <location>
        <begin position="288"/>
        <end position="306"/>
    </location>
</feature>
<dbReference type="GO" id="GO:0016020">
    <property type="term" value="C:membrane"/>
    <property type="evidence" value="ECO:0007669"/>
    <property type="project" value="UniProtKB-SubCell"/>
</dbReference>
<comment type="pathway">
    <text evidence="2">Quinol/quinone metabolism; menaquinone biosynthesis.</text>
</comment>
<dbReference type="RefSeq" id="WP_184746623.1">
    <property type="nucleotide sequence ID" value="NZ_JACHGJ010000003.1"/>
</dbReference>
<keyword evidence="8 9" id="KW-0472">Membrane</keyword>
<dbReference type="InterPro" id="IPR026046">
    <property type="entry name" value="UBIAD1"/>
</dbReference>
<dbReference type="GO" id="GO:0004659">
    <property type="term" value="F:prenyltransferase activity"/>
    <property type="evidence" value="ECO:0007669"/>
    <property type="project" value="InterPro"/>
</dbReference>
<gene>
    <name evidence="10" type="ORF">HNR50_002081</name>
</gene>
<keyword evidence="5 10" id="KW-0808">Transferase</keyword>
<dbReference type="PANTHER" id="PTHR13929">
    <property type="entry name" value="1,4-DIHYDROXY-2-NAPHTHOATE OCTAPRENYLTRANSFERASE"/>
    <property type="match status" value="1"/>
</dbReference>
<proteinExistence type="predicted"/>
<keyword evidence="11" id="KW-1185">Reference proteome</keyword>
<organism evidence="10 11">
    <name type="scientific">Spirochaeta isovalerica</name>
    <dbReference type="NCBI Taxonomy" id="150"/>
    <lineage>
        <taxon>Bacteria</taxon>
        <taxon>Pseudomonadati</taxon>
        <taxon>Spirochaetota</taxon>
        <taxon>Spirochaetia</taxon>
        <taxon>Spirochaetales</taxon>
        <taxon>Spirochaetaceae</taxon>
        <taxon>Spirochaeta</taxon>
    </lineage>
</organism>
<reference evidence="10 11" key="1">
    <citation type="submission" date="2020-08" db="EMBL/GenBank/DDBJ databases">
        <title>Genomic Encyclopedia of Type Strains, Phase IV (KMG-IV): sequencing the most valuable type-strain genomes for metagenomic binning, comparative biology and taxonomic classification.</title>
        <authorList>
            <person name="Goeker M."/>
        </authorList>
    </citation>
    <scope>NUCLEOTIDE SEQUENCE [LARGE SCALE GENOMIC DNA]</scope>
    <source>
        <strain evidence="10 11">DSM 2461</strain>
    </source>
</reference>
<keyword evidence="6 9" id="KW-0812">Transmembrane</keyword>
<name>A0A841RCM7_9SPIO</name>
<feature type="transmembrane region" description="Helical" evidence="9">
    <location>
        <begin position="81"/>
        <end position="101"/>
    </location>
</feature>